<keyword evidence="2" id="KW-1185">Reference proteome</keyword>
<name>A0AAV0WBE4_9HEMI</name>
<sequence length="71" mass="8318">MTYSIPLKCFRSPIKRIALEVVAKRAFYPRNPAPSTIFWTTRPHHYCVLLLLNKTHPQHSRDPNKSRDMIG</sequence>
<gene>
    <name evidence="1" type="ORF">MEUPH1_LOCUS9281</name>
</gene>
<proteinExistence type="predicted"/>
<accession>A0AAV0WBE4</accession>
<protein>
    <submittedName>
        <fullName evidence="1">Uncharacterized protein</fullName>
    </submittedName>
</protein>
<dbReference type="EMBL" id="CARXXK010000002">
    <property type="protein sequence ID" value="CAI6353124.1"/>
    <property type="molecule type" value="Genomic_DNA"/>
</dbReference>
<evidence type="ECO:0000313" key="1">
    <source>
        <dbReference type="EMBL" id="CAI6353124.1"/>
    </source>
</evidence>
<evidence type="ECO:0000313" key="2">
    <source>
        <dbReference type="Proteomes" id="UP001160148"/>
    </source>
</evidence>
<comment type="caution">
    <text evidence="1">The sequence shown here is derived from an EMBL/GenBank/DDBJ whole genome shotgun (WGS) entry which is preliminary data.</text>
</comment>
<organism evidence="1 2">
    <name type="scientific">Macrosiphum euphorbiae</name>
    <name type="common">potato aphid</name>
    <dbReference type="NCBI Taxonomy" id="13131"/>
    <lineage>
        <taxon>Eukaryota</taxon>
        <taxon>Metazoa</taxon>
        <taxon>Ecdysozoa</taxon>
        <taxon>Arthropoda</taxon>
        <taxon>Hexapoda</taxon>
        <taxon>Insecta</taxon>
        <taxon>Pterygota</taxon>
        <taxon>Neoptera</taxon>
        <taxon>Paraneoptera</taxon>
        <taxon>Hemiptera</taxon>
        <taxon>Sternorrhyncha</taxon>
        <taxon>Aphidomorpha</taxon>
        <taxon>Aphidoidea</taxon>
        <taxon>Aphididae</taxon>
        <taxon>Macrosiphini</taxon>
        <taxon>Macrosiphum</taxon>
    </lineage>
</organism>
<dbReference type="Proteomes" id="UP001160148">
    <property type="component" value="Unassembled WGS sequence"/>
</dbReference>
<reference evidence="1 2" key="1">
    <citation type="submission" date="2023-01" db="EMBL/GenBank/DDBJ databases">
        <authorList>
            <person name="Whitehead M."/>
        </authorList>
    </citation>
    <scope>NUCLEOTIDE SEQUENCE [LARGE SCALE GENOMIC DNA]</scope>
</reference>
<dbReference type="AlphaFoldDB" id="A0AAV0WBE4"/>